<protein>
    <recommendedName>
        <fullName evidence="4">TNFR-Cys domain-containing protein</fullName>
    </recommendedName>
</protein>
<organism evidence="2 3">
    <name type="scientific">Biomphalaria pfeifferi</name>
    <name type="common">Bloodfluke planorb</name>
    <name type="synonym">Freshwater snail</name>
    <dbReference type="NCBI Taxonomy" id="112525"/>
    <lineage>
        <taxon>Eukaryota</taxon>
        <taxon>Metazoa</taxon>
        <taxon>Spiralia</taxon>
        <taxon>Lophotrochozoa</taxon>
        <taxon>Mollusca</taxon>
        <taxon>Gastropoda</taxon>
        <taxon>Heterobranchia</taxon>
        <taxon>Euthyneura</taxon>
        <taxon>Panpulmonata</taxon>
        <taxon>Hygrophila</taxon>
        <taxon>Lymnaeoidea</taxon>
        <taxon>Planorbidae</taxon>
        <taxon>Biomphalaria</taxon>
    </lineage>
</organism>
<feature type="chain" id="PRO_5042020283" description="TNFR-Cys domain-containing protein" evidence="1">
    <location>
        <begin position="20"/>
        <end position="71"/>
    </location>
</feature>
<accession>A0AAD8F778</accession>
<gene>
    <name evidence="2" type="ORF">Bpfe_017750</name>
</gene>
<sequence>MLLIFVLSVLAMTSTLSQGQFSFCDLCPQEFNRLCTFCVRPAVVTKNCICGISDPESIECLTANQCDGVGK</sequence>
<keyword evidence="1" id="KW-0732">Signal</keyword>
<reference evidence="2" key="2">
    <citation type="submission" date="2023-04" db="EMBL/GenBank/DDBJ databases">
        <authorList>
            <person name="Bu L."/>
            <person name="Lu L."/>
            <person name="Laidemitt M.R."/>
            <person name="Zhang S.M."/>
            <person name="Mutuku M."/>
            <person name="Mkoji G."/>
            <person name="Steinauer M."/>
            <person name="Loker E.S."/>
        </authorList>
    </citation>
    <scope>NUCLEOTIDE SEQUENCE</scope>
    <source>
        <strain evidence="2">KasaAsao</strain>
        <tissue evidence="2">Whole Snail</tissue>
    </source>
</reference>
<evidence type="ECO:0000256" key="1">
    <source>
        <dbReference type="SAM" id="SignalP"/>
    </source>
</evidence>
<dbReference type="Proteomes" id="UP001233172">
    <property type="component" value="Unassembled WGS sequence"/>
</dbReference>
<feature type="signal peptide" evidence="1">
    <location>
        <begin position="1"/>
        <end position="19"/>
    </location>
</feature>
<dbReference type="EMBL" id="JASAOG010000091">
    <property type="protein sequence ID" value="KAK0052896.1"/>
    <property type="molecule type" value="Genomic_DNA"/>
</dbReference>
<evidence type="ECO:0000313" key="3">
    <source>
        <dbReference type="Proteomes" id="UP001233172"/>
    </source>
</evidence>
<reference evidence="2" key="1">
    <citation type="journal article" date="2023" name="PLoS Negl. Trop. Dis.">
        <title>A genome sequence for Biomphalaria pfeifferi, the major vector snail for the human-infecting parasite Schistosoma mansoni.</title>
        <authorList>
            <person name="Bu L."/>
            <person name="Lu L."/>
            <person name="Laidemitt M.R."/>
            <person name="Zhang S.M."/>
            <person name="Mutuku M."/>
            <person name="Mkoji G."/>
            <person name="Steinauer M."/>
            <person name="Loker E.S."/>
        </authorList>
    </citation>
    <scope>NUCLEOTIDE SEQUENCE</scope>
    <source>
        <strain evidence="2">KasaAsao</strain>
    </source>
</reference>
<proteinExistence type="predicted"/>
<evidence type="ECO:0008006" key="4">
    <source>
        <dbReference type="Google" id="ProtNLM"/>
    </source>
</evidence>
<comment type="caution">
    <text evidence="2">The sequence shown here is derived from an EMBL/GenBank/DDBJ whole genome shotgun (WGS) entry which is preliminary data.</text>
</comment>
<name>A0AAD8F778_BIOPF</name>
<evidence type="ECO:0000313" key="2">
    <source>
        <dbReference type="EMBL" id="KAK0052896.1"/>
    </source>
</evidence>
<keyword evidence="3" id="KW-1185">Reference proteome</keyword>
<dbReference type="AlphaFoldDB" id="A0AAD8F778"/>